<protein>
    <submittedName>
        <fullName evidence="1">Uncharacterized protein</fullName>
    </submittedName>
</protein>
<name>A0A1H7HN05_9GAMM</name>
<keyword evidence="2" id="KW-1185">Reference proteome</keyword>
<evidence type="ECO:0000313" key="2">
    <source>
        <dbReference type="Proteomes" id="UP000199256"/>
    </source>
</evidence>
<organism evidence="1 2">
    <name type="scientific">Ectothiorhodospira marina</name>
    <dbReference type="NCBI Taxonomy" id="1396821"/>
    <lineage>
        <taxon>Bacteria</taxon>
        <taxon>Pseudomonadati</taxon>
        <taxon>Pseudomonadota</taxon>
        <taxon>Gammaproteobacteria</taxon>
        <taxon>Chromatiales</taxon>
        <taxon>Ectothiorhodospiraceae</taxon>
        <taxon>Ectothiorhodospira</taxon>
    </lineage>
</organism>
<dbReference type="EMBL" id="FOAA01000002">
    <property type="protein sequence ID" value="SEK51793.1"/>
    <property type="molecule type" value="Genomic_DNA"/>
</dbReference>
<dbReference type="Proteomes" id="UP000199256">
    <property type="component" value="Unassembled WGS sequence"/>
</dbReference>
<reference evidence="2" key="1">
    <citation type="submission" date="2016-10" db="EMBL/GenBank/DDBJ databases">
        <authorList>
            <person name="Varghese N."/>
            <person name="Submissions S."/>
        </authorList>
    </citation>
    <scope>NUCLEOTIDE SEQUENCE [LARGE SCALE GENOMIC DNA]</scope>
    <source>
        <strain evidence="2">DSM 241</strain>
    </source>
</reference>
<dbReference type="STRING" id="1396821.SAMN05444515_102219"/>
<accession>A0A1H7HN05</accession>
<dbReference type="RefSeq" id="WP_090251034.1">
    <property type="nucleotide sequence ID" value="NZ_FOAA01000002.1"/>
</dbReference>
<dbReference type="AlphaFoldDB" id="A0A1H7HN05"/>
<sequence length="181" mass="19951">MSSIDLYGLRSHFNRDQILLCFNGPISRSLIEEIGNALRNYLEADRAGPGAAMDVFAIYIELTQNIRHYVSRMGYSDRDGTATVVVARDDRGHYVIMAGNLVEPEDGQTLLERVESLAAMDKAELKAAYKAQLRKPREEGALSGAGLGLTDVARKSVEPLSARLSSMEGDQRVFFSLRAVI</sequence>
<evidence type="ECO:0000313" key="1">
    <source>
        <dbReference type="EMBL" id="SEK51793.1"/>
    </source>
</evidence>
<dbReference type="InterPro" id="IPR046239">
    <property type="entry name" value="DUF6272"/>
</dbReference>
<dbReference type="Pfam" id="PF19788">
    <property type="entry name" value="DUF6272"/>
    <property type="match status" value="1"/>
</dbReference>
<gene>
    <name evidence="1" type="ORF">SAMN05444515_102219</name>
</gene>
<dbReference type="NCBIfam" id="NF038262">
    <property type="entry name" value="SiaB_fam_kinase"/>
    <property type="match status" value="1"/>
</dbReference>
<dbReference type="OrthoDB" id="5365713at2"/>
<dbReference type="NCBIfam" id="NF038264">
    <property type="entry name" value="kinase_SiaB"/>
    <property type="match status" value="1"/>
</dbReference>
<proteinExistence type="predicted"/>